<protein>
    <recommendedName>
        <fullName evidence="1">WW domain-containing protein</fullName>
    </recommendedName>
</protein>
<sequence>MGVLWFVTSRHLSSVVLSPDGCHVRVTSASPFGLLRGSSAEIPVAYFAHKHRDSSSTTYLNIAPPGTAEANMRPLFMPVDSRTEIPDEAAFKQLLAGRAPISTASAPVDPAIAYWKEASAEDGRPYWFNEVTRQRQWEAPAHVAAWNAGKRR</sequence>
<comment type="caution">
    <text evidence="2">The sequence shown here is derived from an EMBL/GenBank/DDBJ whole genome shotgun (WGS) entry which is preliminary data.</text>
</comment>
<dbReference type="InterPro" id="IPR001202">
    <property type="entry name" value="WW_dom"/>
</dbReference>
<evidence type="ECO:0000313" key="5">
    <source>
        <dbReference type="Proteomes" id="UP000325113"/>
    </source>
</evidence>
<evidence type="ECO:0000313" key="3">
    <source>
        <dbReference type="EMBL" id="KAA0167319.1"/>
    </source>
</evidence>
<gene>
    <name evidence="3" type="ORF">FNF28_02851</name>
    <name evidence="2" type="ORF">FNF31_01292</name>
</gene>
<dbReference type="CDD" id="cd00201">
    <property type="entry name" value="WW"/>
    <property type="match status" value="1"/>
</dbReference>
<dbReference type="SUPFAM" id="SSF51045">
    <property type="entry name" value="WW domain"/>
    <property type="match status" value="1"/>
</dbReference>
<feature type="domain" description="WW" evidence="1">
    <location>
        <begin position="109"/>
        <end position="142"/>
    </location>
</feature>
<dbReference type="EMBL" id="VLTL01000034">
    <property type="protein sequence ID" value="KAA0167319.1"/>
    <property type="molecule type" value="Genomic_DNA"/>
</dbReference>
<dbReference type="PROSITE" id="PS50020">
    <property type="entry name" value="WW_DOMAIN_2"/>
    <property type="match status" value="1"/>
</dbReference>
<evidence type="ECO:0000313" key="2">
    <source>
        <dbReference type="EMBL" id="KAA0166514.1"/>
    </source>
</evidence>
<reference evidence="4 5" key="1">
    <citation type="submission" date="2019-07" db="EMBL/GenBank/DDBJ databases">
        <title>Genomes of Cafeteria roenbergensis.</title>
        <authorList>
            <person name="Fischer M.G."/>
            <person name="Hackl T."/>
            <person name="Roman M."/>
        </authorList>
    </citation>
    <scope>NUCLEOTIDE SEQUENCE [LARGE SCALE GENOMIC DNA]</scope>
    <source>
        <strain evidence="2 5">Cflag</strain>
        <strain evidence="3 4">RCC970-E3</strain>
    </source>
</reference>
<name>A0A5A8DP92_CAFRO</name>
<evidence type="ECO:0000313" key="4">
    <source>
        <dbReference type="Proteomes" id="UP000324907"/>
    </source>
</evidence>
<dbReference type="AlphaFoldDB" id="A0A5A8DP92"/>
<evidence type="ECO:0000259" key="1">
    <source>
        <dbReference type="PROSITE" id="PS50020"/>
    </source>
</evidence>
<dbReference type="InterPro" id="IPR036020">
    <property type="entry name" value="WW_dom_sf"/>
</dbReference>
<dbReference type="Proteomes" id="UP000324907">
    <property type="component" value="Unassembled WGS sequence"/>
</dbReference>
<proteinExistence type="predicted"/>
<dbReference type="Proteomes" id="UP000325113">
    <property type="component" value="Unassembled WGS sequence"/>
</dbReference>
<accession>A0A5A8DP92</accession>
<dbReference type="EMBL" id="VLTM01000008">
    <property type="protein sequence ID" value="KAA0166514.1"/>
    <property type="molecule type" value="Genomic_DNA"/>
</dbReference>
<dbReference type="Pfam" id="PF00397">
    <property type="entry name" value="WW"/>
    <property type="match status" value="1"/>
</dbReference>
<organism evidence="2 5">
    <name type="scientific">Cafeteria roenbergensis</name>
    <name type="common">Marine flagellate</name>
    <dbReference type="NCBI Taxonomy" id="33653"/>
    <lineage>
        <taxon>Eukaryota</taxon>
        <taxon>Sar</taxon>
        <taxon>Stramenopiles</taxon>
        <taxon>Bigyra</taxon>
        <taxon>Opalozoa</taxon>
        <taxon>Bicosoecida</taxon>
        <taxon>Cafeteriaceae</taxon>
        <taxon>Cafeteria</taxon>
    </lineage>
</organism>
<dbReference type="SMART" id="SM00456">
    <property type="entry name" value="WW"/>
    <property type="match status" value="1"/>
</dbReference>
<dbReference type="Gene3D" id="2.20.70.10">
    <property type="match status" value="1"/>
</dbReference>